<dbReference type="Gene3D" id="3.40.50.1820">
    <property type="entry name" value="alpha/beta hydrolase"/>
    <property type="match status" value="1"/>
</dbReference>
<evidence type="ECO:0000313" key="2">
    <source>
        <dbReference type="EMBL" id="GFS26169.1"/>
    </source>
</evidence>
<dbReference type="Proteomes" id="UP000762676">
    <property type="component" value="Unassembled WGS sequence"/>
</dbReference>
<protein>
    <submittedName>
        <fullName evidence="2">Carboxypeptidase</fullName>
    </submittedName>
</protein>
<keyword evidence="2" id="KW-0121">Carboxypeptidase</keyword>
<keyword evidence="2" id="KW-0645">Protease</keyword>
<dbReference type="InterPro" id="IPR029058">
    <property type="entry name" value="AB_hydrolase_fold"/>
</dbReference>
<sequence length="88" mass="10014">MVYNGDVDMACNFLGDEWFVDSLKAANPQQRRPWYYIAADGTKQNAGMVKVFDHITFVTIKGSGHMVPTDKPRPALDMFVNFIQNKPF</sequence>
<dbReference type="PROSITE" id="PS00560">
    <property type="entry name" value="CARBOXYPEPT_SER_HIS"/>
    <property type="match status" value="1"/>
</dbReference>
<proteinExistence type="inferred from homology"/>
<keyword evidence="3" id="KW-1185">Reference proteome</keyword>
<keyword evidence="2" id="KW-0378">Hydrolase</keyword>
<dbReference type="GO" id="GO:0006508">
    <property type="term" value="P:proteolysis"/>
    <property type="evidence" value="ECO:0007669"/>
    <property type="project" value="InterPro"/>
</dbReference>
<name>A0AAV4JVT1_9GAST</name>
<dbReference type="InterPro" id="IPR033124">
    <property type="entry name" value="Ser_caboxypep_his_AS"/>
</dbReference>
<dbReference type="SUPFAM" id="SSF53474">
    <property type="entry name" value="alpha/beta-Hydrolases"/>
    <property type="match status" value="1"/>
</dbReference>
<comment type="caution">
    <text evidence="2">The sequence shown here is derived from an EMBL/GenBank/DDBJ whole genome shotgun (WGS) entry which is preliminary data.</text>
</comment>
<organism evidence="2 3">
    <name type="scientific">Elysia marginata</name>
    <dbReference type="NCBI Taxonomy" id="1093978"/>
    <lineage>
        <taxon>Eukaryota</taxon>
        <taxon>Metazoa</taxon>
        <taxon>Spiralia</taxon>
        <taxon>Lophotrochozoa</taxon>
        <taxon>Mollusca</taxon>
        <taxon>Gastropoda</taxon>
        <taxon>Heterobranchia</taxon>
        <taxon>Euthyneura</taxon>
        <taxon>Panpulmonata</taxon>
        <taxon>Sacoglossa</taxon>
        <taxon>Placobranchoidea</taxon>
        <taxon>Plakobranchidae</taxon>
        <taxon>Elysia</taxon>
    </lineage>
</organism>
<evidence type="ECO:0000256" key="1">
    <source>
        <dbReference type="ARBA" id="ARBA00009431"/>
    </source>
</evidence>
<gene>
    <name evidence="2" type="ORF">ElyMa_007045800</name>
</gene>
<dbReference type="AlphaFoldDB" id="A0AAV4JVT1"/>
<dbReference type="Pfam" id="PF00450">
    <property type="entry name" value="Peptidase_S10"/>
    <property type="match status" value="1"/>
</dbReference>
<dbReference type="GO" id="GO:0004185">
    <property type="term" value="F:serine-type carboxypeptidase activity"/>
    <property type="evidence" value="ECO:0007669"/>
    <property type="project" value="InterPro"/>
</dbReference>
<reference evidence="2 3" key="1">
    <citation type="journal article" date="2021" name="Elife">
        <title>Chloroplast acquisition without the gene transfer in kleptoplastic sea slugs, Plakobranchus ocellatus.</title>
        <authorList>
            <person name="Maeda T."/>
            <person name="Takahashi S."/>
            <person name="Yoshida T."/>
            <person name="Shimamura S."/>
            <person name="Takaki Y."/>
            <person name="Nagai Y."/>
            <person name="Toyoda A."/>
            <person name="Suzuki Y."/>
            <person name="Arimoto A."/>
            <person name="Ishii H."/>
            <person name="Satoh N."/>
            <person name="Nishiyama T."/>
            <person name="Hasebe M."/>
            <person name="Maruyama T."/>
            <person name="Minagawa J."/>
            <person name="Obokata J."/>
            <person name="Shigenobu S."/>
        </authorList>
    </citation>
    <scope>NUCLEOTIDE SEQUENCE [LARGE SCALE GENOMIC DNA]</scope>
</reference>
<comment type="similarity">
    <text evidence="1">Belongs to the peptidase S10 family.</text>
</comment>
<accession>A0AAV4JVT1</accession>
<dbReference type="InterPro" id="IPR001563">
    <property type="entry name" value="Peptidase_S10"/>
</dbReference>
<dbReference type="EMBL" id="BMAT01014091">
    <property type="protein sequence ID" value="GFS26169.1"/>
    <property type="molecule type" value="Genomic_DNA"/>
</dbReference>
<evidence type="ECO:0000313" key="3">
    <source>
        <dbReference type="Proteomes" id="UP000762676"/>
    </source>
</evidence>